<dbReference type="CDD" id="cd03392">
    <property type="entry name" value="PAP2_like_2"/>
    <property type="match status" value="1"/>
</dbReference>
<keyword evidence="5 7" id="KW-1133">Transmembrane helix</keyword>
<dbReference type="Gene3D" id="1.20.144.10">
    <property type="entry name" value="Phosphatidic acid phosphatase type 2/haloperoxidase"/>
    <property type="match status" value="2"/>
</dbReference>
<keyword evidence="6 7" id="KW-0472">Membrane</keyword>
<protein>
    <submittedName>
        <fullName evidence="9">Phosphatase PAP2 family protein</fullName>
    </submittedName>
</protein>
<evidence type="ECO:0000256" key="1">
    <source>
        <dbReference type="ARBA" id="ARBA00004651"/>
    </source>
</evidence>
<keyword evidence="2" id="KW-1003">Cell membrane</keyword>
<reference evidence="9 10" key="1">
    <citation type="submission" date="2024-04" db="EMBL/GenBank/DDBJ databases">
        <authorList>
            <person name="Wu Y.S."/>
            <person name="Zhang L."/>
        </authorList>
    </citation>
    <scope>NUCLEOTIDE SEQUENCE [LARGE SCALE GENOMIC DNA]</scope>
    <source>
        <strain evidence="9 10">KG-01</strain>
    </source>
</reference>
<dbReference type="Proteomes" id="UP001398420">
    <property type="component" value="Unassembled WGS sequence"/>
</dbReference>
<feature type="transmembrane region" description="Helical" evidence="7">
    <location>
        <begin position="7"/>
        <end position="26"/>
    </location>
</feature>
<sequence>MKYILGILTFIVFLIFAFNLKSVWVYDFDEWGSHLLKGNEFLIPFHYIGEPIFVVIVAVLLLIWLWVKAQNFRGMIFVLITIAGGNLVNLFVKGLIKRDRPYILEQLTSFSFPSGHAMTGLLYLLTVAYITTEYQTKKTKVIAMSIAIVIAFCIGLSRVAESRHYLSDVVSGWALGYTVFALALLWYERRKRVFKQLEK</sequence>
<keyword evidence="10" id="KW-1185">Reference proteome</keyword>
<comment type="subcellular location">
    <subcellularLocation>
        <location evidence="1">Cell membrane</location>
        <topology evidence="1">Multi-pass membrane protein</topology>
    </subcellularLocation>
</comment>
<name>A0ABU9LPW8_9BACL</name>
<dbReference type="RefSeq" id="WP_087681089.1">
    <property type="nucleotide sequence ID" value="NZ_JBANCH010000007.1"/>
</dbReference>
<feature type="transmembrane region" description="Helical" evidence="7">
    <location>
        <begin position="112"/>
        <end position="130"/>
    </location>
</feature>
<dbReference type="SMART" id="SM00014">
    <property type="entry name" value="acidPPc"/>
    <property type="match status" value="1"/>
</dbReference>
<evidence type="ECO:0000313" key="10">
    <source>
        <dbReference type="Proteomes" id="UP001398420"/>
    </source>
</evidence>
<dbReference type="PANTHER" id="PTHR14969:SF62">
    <property type="entry name" value="DECAPRENYLPHOSPHORYL-5-PHOSPHORIBOSE PHOSPHATASE RV3807C-RELATED"/>
    <property type="match status" value="1"/>
</dbReference>
<dbReference type="SUPFAM" id="SSF48317">
    <property type="entry name" value="Acid phosphatase/Vanadium-dependent haloperoxidase"/>
    <property type="match status" value="1"/>
</dbReference>
<dbReference type="EMBL" id="JBCEWA010000006">
    <property type="protein sequence ID" value="MEL5988521.1"/>
    <property type="molecule type" value="Genomic_DNA"/>
</dbReference>
<feature type="transmembrane region" description="Helical" evidence="7">
    <location>
        <begin position="74"/>
        <end position="92"/>
    </location>
</feature>
<keyword evidence="3 7" id="KW-0812">Transmembrane</keyword>
<dbReference type="PANTHER" id="PTHR14969">
    <property type="entry name" value="SPHINGOSINE-1-PHOSPHATE PHOSPHOHYDROLASE"/>
    <property type="match status" value="1"/>
</dbReference>
<evidence type="ECO:0000256" key="2">
    <source>
        <dbReference type="ARBA" id="ARBA00022475"/>
    </source>
</evidence>
<evidence type="ECO:0000256" key="6">
    <source>
        <dbReference type="ARBA" id="ARBA00023136"/>
    </source>
</evidence>
<feature type="domain" description="Phosphatidic acid phosphatase type 2/haloperoxidase" evidence="8">
    <location>
        <begin position="75"/>
        <end position="184"/>
    </location>
</feature>
<evidence type="ECO:0000256" key="7">
    <source>
        <dbReference type="SAM" id="Phobius"/>
    </source>
</evidence>
<feature type="transmembrane region" description="Helical" evidence="7">
    <location>
        <begin position="142"/>
        <end position="159"/>
    </location>
</feature>
<evidence type="ECO:0000256" key="5">
    <source>
        <dbReference type="ARBA" id="ARBA00022989"/>
    </source>
</evidence>
<evidence type="ECO:0000256" key="3">
    <source>
        <dbReference type="ARBA" id="ARBA00022692"/>
    </source>
</evidence>
<organism evidence="9 10">
    <name type="scientific">Kurthia gibsonii</name>
    <dbReference type="NCBI Taxonomy" id="33946"/>
    <lineage>
        <taxon>Bacteria</taxon>
        <taxon>Bacillati</taxon>
        <taxon>Bacillota</taxon>
        <taxon>Bacilli</taxon>
        <taxon>Bacillales</taxon>
        <taxon>Caryophanaceae</taxon>
        <taxon>Kurthia</taxon>
    </lineage>
</organism>
<comment type="caution">
    <text evidence="9">The sequence shown here is derived from an EMBL/GenBank/DDBJ whole genome shotgun (WGS) entry which is preliminary data.</text>
</comment>
<feature type="transmembrane region" description="Helical" evidence="7">
    <location>
        <begin position="165"/>
        <end position="187"/>
    </location>
</feature>
<proteinExistence type="predicted"/>
<accession>A0ABU9LPW8</accession>
<dbReference type="InterPro" id="IPR036938">
    <property type="entry name" value="PAP2/HPO_sf"/>
</dbReference>
<evidence type="ECO:0000256" key="4">
    <source>
        <dbReference type="ARBA" id="ARBA00022801"/>
    </source>
</evidence>
<keyword evidence="4" id="KW-0378">Hydrolase</keyword>
<evidence type="ECO:0000259" key="8">
    <source>
        <dbReference type="SMART" id="SM00014"/>
    </source>
</evidence>
<dbReference type="InterPro" id="IPR000326">
    <property type="entry name" value="PAP2/HPO"/>
</dbReference>
<dbReference type="Pfam" id="PF01569">
    <property type="entry name" value="PAP2"/>
    <property type="match status" value="1"/>
</dbReference>
<feature type="transmembrane region" description="Helical" evidence="7">
    <location>
        <begin position="46"/>
        <end position="67"/>
    </location>
</feature>
<evidence type="ECO:0000313" key="9">
    <source>
        <dbReference type="EMBL" id="MEL5988521.1"/>
    </source>
</evidence>
<gene>
    <name evidence="9" type="ORF">AAF454_08905</name>
</gene>